<proteinExistence type="predicted"/>
<protein>
    <submittedName>
        <fullName evidence="3">DUF1738 domain-containing protein</fullName>
    </submittedName>
</protein>
<dbReference type="EMBL" id="QOWE01000022">
    <property type="protein sequence ID" value="RCR67119.1"/>
    <property type="molecule type" value="Genomic_DNA"/>
</dbReference>
<dbReference type="RefSeq" id="WP_114408606.1">
    <property type="nucleotide sequence ID" value="NZ_QOWE01000022.1"/>
</dbReference>
<sequence>MQPQKLTSAHDIDVFQKVTNLFIEKLEHGVNPWVKSWSTVGVVPQNYFNKNMYKGINLFLLSLSPYDVPFFCTFNQARENGGTIKKGAKSLPVIYWNFVDSKTETITGPDGTEQPKKKAFIKYYNVFNIRDVEGIDFVLPAHPTNPNEPIQVCETIVAQMPQAPAIRHTNKARAYYSPSADLVNMPDQEQFSSSKAYYSVLFHELTHSTGHESRLNREGVTQLCPFGSTNYSKEELVAELGAAFLNTFTGIADETLLDNSAAYLKGWLKPLRDDKKFIFWAAKEAQKAVQFIAPVLSDLQPEPLE</sequence>
<dbReference type="AlphaFoldDB" id="A0A368JHH3"/>
<name>A0A368JHH3_9BACT</name>
<accession>A0A368JHH3</accession>
<evidence type="ECO:0000259" key="2">
    <source>
        <dbReference type="Pfam" id="PF18818"/>
    </source>
</evidence>
<dbReference type="Proteomes" id="UP000253383">
    <property type="component" value="Unassembled WGS sequence"/>
</dbReference>
<dbReference type="Pfam" id="PF18818">
    <property type="entry name" value="MPTase-PolyVal"/>
    <property type="match status" value="1"/>
</dbReference>
<keyword evidence="4" id="KW-1185">Reference proteome</keyword>
<dbReference type="OrthoDB" id="9792687at2"/>
<dbReference type="GO" id="GO:0003697">
    <property type="term" value="F:single-stranded DNA binding"/>
    <property type="evidence" value="ECO:0007669"/>
    <property type="project" value="InterPro"/>
</dbReference>
<dbReference type="Pfam" id="PF08401">
    <property type="entry name" value="ArdcN"/>
    <property type="match status" value="1"/>
</dbReference>
<organism evidence="3 4">
    <name type="scientific">Larkinella punicea</name>
    <dbReference type="NCBI Taxonomy" id="2315727"/>
    <lineage>
        <taxon>Bacteria</taxon>
        <taxon>Pseudomonadati</taxon>
        <taxon>Bacteroidota</taxon>
        <taxon>Cytophagia</taxon>
        <taxon>Cytophagales</taxon>
        <taxon>Spirosomataceae</taxon>
        <taxon>Larkinella</taxon>
    </lineage>
</organism>
<dbReference type="InterPro" id="IPR041459">
    <property type="entry name" value="MPTase-PolyVal"/>
</dbReference>
<evidence type="ECO:0000313" key="3">
    <source>
        <dbReference type="EMBL" id="RCR67119.1"/>
    </source>
</evidence>
<dbReference type="InterPro" id="IPR013610">
    <property type="entry name" value="ArdC_N"/>
</dbReference>
<comment type="caution">
    <text evidence="3">The sequence shown here is derived from an EMBL/GenBank/DDBJ whole genome shotgun (WGS) entry which is preliminary data.</text>
</comment>
<evidence type="ECO:0000259" key="1">
    <source>
        <dbReference type="Pfam" id="PF08401"/>
    </source>
</evidence>
<dbReference type="InterPro" id="IPR017113">
    <property type="entry name" value="Antirestriction_ArdC"/>
</dbReference>
<feature type="domain" description="Polyvalent protein metallopeptidase" evidence="2">
    <location>
        <begin position="165"/>
        <end position="283"/>
    </location>
</feature>
<reference evidence="3 4" key="1">
    <citation type="submission" date="2018-07" db="EMBL/GenBank/DDBJ databases">
        <title>Genome analysis of Larkinella rosea.</title>
        <authorList>
            <person name="Zhou Z."/>
            <person name="Wang G."/>
        </authorList>
    </citation>
    <scope>NUCLEOTIDE SEQUENCE [LARGE SCALE GENOMIC DNA]</scope>
    <source>
        <strain evidence="4">zzj9</strain>
    </source>
</reference>
<evidence type="ECO:0000313" key="4">
    <source>
        <dbReference type="Proteomes" id="UP000253383"/>
    </source>
</evidence>
<dbReference type="PIRSF" id="PIRSF037112">
    <property type="entry name" value="Antirestriction_ArdC"/>
    <property type="match status" value="1"/>
</dbReference>
<gene>
    <name evidence="3" type="ORF">DUE52_24010</name>
</gene>
<feature type="domain" description="N-terminal" evidence="1">
    <location>
        <begin position="13"/>
        <end position="127"/>
    </location>
</feature>